<comment type="catalytic activity">
    <reaction evidence="1 12">
        <text>1-(5-phospho-beta-D-ribosyl)-5-[(5-phospho-beta-D-ribosylamino)methylideneamino]imidazole-4-carboxamide = 5-[(5-phospho-1-deoxy-D-ribulos-1-ylimino)methylamino]-1-(5-phospho-beta-D-ribosyl)imidazole-4-carboxamide</text>
        <dbReference type="Rhea" id="RHEA:15469"/>
        <dbReference type="ChEBI" id="CHEBI:58435"/>
        <dbReference type="ChEBI" id="CHEBI:58525"/>
        <dbReference type="EC" id="5.3.1.16"/>
    </reaction>
</comment>
<organism evidence="13 14">
    <name type="scientific">Trichomonascus ciferrii</name>
    <dbReference type="NCBI Taxonomy" id="44093"/>
    <lineage>
        <taxon>Eukaryota</taxon>
        <taxon>Fungi</taxon>
        <taxon>Dikarya</taxon>
        <taxon>Ascomycota</taxon>
        <taxon>Saccharomycotina</taxon>
        <taxon>Dipodascomycetes</taxon>
        <taxon>Dipodascales</taxon>
        <taxon>Trichomonascaceae</taxon>
        <taxon>Trichomonascus</taxon>
        <taxon>Trichomonascus ciferrii complex</taxon>
    </lineage>
</organism>
<comment type="similarity">
    <text evidence="3 11">Belongs to the HisA/HisF family.</text>
</comment>
<dbReference type="InterPro" id="IPR011060">
    <property type="entry name" value="RibuloseP-bd_barrel"/>
</dbReference>
<proteinExistence type="inferred from homology"/>
<dbReference type="NCBIfam" id="TIGR02129">
    <property type="entry name" value="hisA_euk"/>
    <property type="match status" value="1"/>
</dbReference>
<dbReference type="GO" id="GO:0003949">
    <property type="term" value="F:1-(5-phosphoribosyl)-5-[(5-phosphoribosylamino)methylideneamino]imidazole-4-carboxamide isomerase activity"/>
    <property type="evidence" value="ECO:0007669"/>
    <property type="project" value="UniProtKB-EC"/>
</dbReference>
<keyword evidence="6 11" id="KW-0028">Amino-acid biosynthesis</keyword>
<dbReference type="Pfam" id="PF00977">
    <property type="entry name" value="His_biosynth"/>
    <property type="match status" value="1"/>
</dbReference>
<dbReference type="UniPathway" id="UPA00031">
    <property type="reaction ID" value="UER00009"/>
</dbReference>
<dbReference type="FunFam" id="3.20.20.70:FF:000110">
    <property type="entry name" value="1-(5-phosphoribosyl)-5-[(5-phosphoribosylamino)methylideneamino] imidazole-4-carboxamide isomerase, chloroplastic"/>
    <property type="match status" value="1"/>
</dbReference>
<dbReference type="SUPFAM" id="SSF51366">
    <property type="entry name" value="Ribulose-phoshate binding barrel"/>
    <property type="match status" value="1"/>
</dbReference>
<evidence type="ECO:0000256" key="12">
    <source>
        <dbReference type="RuleBase" id="RU364022"/>
    </source>
</evidence>
<evidence type="ECO:0000256" key="5">
    <source>
        <dbReference type="ARBA" id="ARBA00018464"/>
    </source>
</evidence>
<evidence type="ECO:0000256" key="10">
    <source>
        <dbReference type="ARBA" id="ARBA00031376"/>
    </source>
</evidence>
<keyword evidence="14" id="KW-1185">Reference proteome</keyword>
<dbReference type="OrthoDB" id="446074at2759"/>
<dbReference type="GO" id="GO:0000162">
    <property type="term" value="P:L-tryptophan biosynthetic process"/>
    <property type="evidence" value="ECO:0007669"/>
    <property type="project" value="TreeGrafter"/>
</dbReference>
<reference evidence="13" key="1">
    <citation type="journal article" date="2019" name="G3 (Bethesda)">
        <title>Genome Assemblies of Two Rare Opportunistic Yeast Pathogens: Diutina rugosa (syn. Candida rugosa) and Trichomonascus ciferrii (syn. Candida ciferrii).</title>
        <authorList>
            <person name="Mixao V."/>
            <person name="Saus E."/>
            <person name="Hansen A.P."/>
            <person name="Lass-Florl C."/>
            <person name="Gabaldon T."/>
        </authorList>
    </citation>
    <scope>NUCLEOTIDE SEQUENCE</scope>
    <source>
        <strain evidence="13">CBS 4856</strain>
    </source>
</reference>
<evidence type="ECO:0000256" key="1">
    <source>
        <dbReference type="ARBA" id="ARBA00000901"/>
    </source>
</evidence>
<dbReference type="CDD" id="cd04723">
    <property type="entry name" value="HisA_HisF"/>
    <property type="match status" value="1"/>
</dbReference>
<evidence type="ECO:0000256" key="3">
    <source>
        <dbReference type="ARBA" id="ARBA00009667"/>
    </source>
</evidence>
<keyword evidence="12" id="KW-0963">Cytoplasm</keyword>
<evidence type="ECO:0000256" key="8">
    <source>
        <dbReference type="ARBA" id="ARBA00023235"/>
    </source>
</evidence>
<dbReference type="InterPro" id="IPR006062">
    <property type="entry name" value="His_biosynth"/>
</dbReference>
<dbReference type="InterPro" id="IPR044524">
    <property type="entry name" value="Isoase_HisA-like"/>
</dbReference>
<evidence type="ECO:0000256" key="7">
    <source>
        <dbReference type="ARBA" id="ARBA00023102"/>
    </source>
</evidence>
<dbReference type="EC" id="5.3.1.16" evidence="4 12"/>
<name>A0A642UGK0_9ASCO</name>
<dbReference type="AlphaFoldDB" id="A0A642UGK0"/>
<dbReference type="GO" id="GO:0000105">
    <property type="term" value="P:L-histidine biosynthetic process"/>
    <property type="evidence" value="ECO:0007669"/>
    <property type="project" value="UniProtKB-UniPathway"/>
</dbReference>
<dbReference type="PANTHER" id="PTHR43090:SF2">
    <property type="entry name" value="1-(5-PHOSPHORIBOSYL)-5-[(5-PHOSPHORIBOSYLAMINO)METHYLIDENEAMINO] IMIDAZOLE-4-CARBOXAMIDE ISOMERASE"/>
    <property type="match status" value="1"/>
</dbReference>
<evidence type="ECO:0000256" key="9">
    <source>
        <dbReference type="ARBA" id="ARBA00030547"/>
    </source>
</evidence>
<dbReference type="Gene3D" id="3.20.20.70">
    <property type="entry name" value="Aldolase class I"/>
    <property type="match status" value="1"/>
</dbReference>
<sequence length="252" mass="27422">MTRFKGCIDIHSGQVKQIVGGTLTDQGADTNFVSSQTAGYYGKLYQSLNVYGTHVIKLGPGCDEAAIEALEAWSNHLQVGGGINLDNALEWIERGAAKVIVTSYLFPDAKLSMDRLKALADKVGKDRLVVDLSCRRKDDKWIVAMNRWQTLTDTEVNKDTLDLLSNYCSEFLIHAADVEGLCKGIDTELVKALGSWVTIPTVYAGGAKSIEDLQLVESLSKGKVDLTFGSALDLFGGSVKLDDCISWNKSHS</sequence>
<accession>A0A642UGK0</accession>
<dbReference type="InterPro" id="IPR011858">
    <property type="entry name" value="His6/HISN3"/>
</dbReference>
<dbReference type="InterPro" id="IPR013785">
    <property type="entry name" value="Aldolase_TIM"/>
</dbReference>
<evidence type="ECO:0000256" key="11">
    <source>
        <dbReference type="RuleBase" id="RU003657"/>
    </source>
</evidence>
<evidence type="ECO:0000256" key="6">
    <source>
        <dbReference type="ARBA" id="ARBA00022605"/>
    </source>
</evidence>
<gene>
    <name evidence="13" type="ORF">TRICI_006551</name>
</gene>
<dbReference type="VEuPathDB" id="FungiDB:TRICI_006551"/>
<evidence type="ECO:0000256" key="2">
    <source>
        <dbReference type="ARBA" id="ARBA00005133"/>
    </source>
</evidence>
<dbReference type="EMBL" id="SWFS01000543">
    <property type="protein sequence ID" value="KAA8898489.1"/>
    <property type="molecule type" value="Genomic_DNA"/>
</dbReference>
<protein>
    <recommendedName>
        <fullName evidence="5 12">1-(5-phosphoribosyl)-5-[(5-phosphoribosylamino)methylideneamino] imidazole-4-carboxamide isomerase</fullName>
        <ecNumber evidence="4 12">5.3.1.16</ecNumber>
    </recommendedName>
    <alternativeName>
        <fullName evidence="10 12">5-proFAR isomerase</fullName>
    </alternativeName>
    <alternativeName>
        <fullName evidence="9 12">Phosphoribosylformimino-5-aminoimidazole carboxamide ribotide isomerase</fullName>
    </alternativeName>
</protein>
<dbReference type="Proteomes" id="UP000761534">
    <property type="component" value="Unassembled WGS sequence"/>
</dbReference>
<comment type="pathway">
    <text evidence="2 12">Amino-acid biosynthesis; L-histidine biosynthesis; L-histidine from 5-phospho-alpha-D-ribose 1-diphosphate: step 4/9.</text>
</comment>
<comment type="caution">
    <text evidence="13">The sequence shown here is derived from an EMBL/GenBank/DDBJ whole genome shotgun (WGS) entry which is preliminary data.</text>
</comment>
<evidence type="ECO:0000256" key="4">
    <source>
        <dbReference type="ARBA" id="ARBA00012550"/>
    </source>
</evidence>
<evidence type="ECO:0000313" key="14">
    <source>
        <dbReference type="Proteomes" id="UP000761534"/>
    </source>
</evidence>
<keyword evidence="8 12" id="KW-0413">Isomerase</keyword>
<comment type="subcellular location">
    <subcellularLocation>
        <location evidence="12">Cytoplasm</location>
    </subcellularLocation>
</comment>
<keyword evidence="7 11" id="KW-0368">Histidine biosynthesis</keyword>
<dbReference type="PANTHER" id="PTHR43090">
    <property type="entry name" value="1-(5-PHOSPHORIBOSYL)-5-[(5-PHOSPHORIBOSYLAMINO)METHYLIDENEAMINO] IMIDAZOLE-4-CARBOXAMIDE ISOMERASE"/>
    <property type="match status" value="1"/>
</dbReference>
<dbReference type="GO" id="GO:0005737">
    <property type="term" value="C:cytoplasm"/>
    <property type="evidence" value="ECO:0007669"/>
    <property type="project" value="UniProtKB-SubCell"/>
</dbReference>
<evidence type="ECO:0000313" key="13">
    <source>
        <dbReference type="EMBL" id="KAA8898489.1"/>
    </source>
</evidence>